<gene>
    <name evidence="1" type="ORF">ABEB36_006358</name>
</gene>
<dbReference type="AlphaFoldDB" id="A0ABD1EQ94"/>
<reference evidence="1 2" key="1">
    <citation type="submission" date="2024-05" db="EMBL/GenBank/DDBJ databases">
        <title>Genetic variation in Jamaican populations of the coffee berry borer (Hypothenemus hampei).</title>
        <authorList>
            <person name="Errbii M."/>
            <person name="Myrie A."/>
        </authorList>
    </citation>
    <scope>NUCLEOTIDE SEQUENCE [LARGE SCALE GENOMIC DNA]</scope>
    <source>
        <strain evidence="1">JA-Hopewell-2020-01-JO</strain>
        <tissue evidence="1">Whole body</tissue>
    </source>
</reference>
<name>A0ABD1EQ94_HYPHA</name>
<evidence type="ECO:0000313" key="2">
    <source>
        <dbReference type="Proteomes" id="UP001566132"/>
    </source>
</evidence>
<sequence>MKALNRLRADPTEIKRRLKTLRPTGYNVEVNKMILFAEAKLCPIIEYLFQDTDRPDQFIKIRQCDDIEQTYLITQDIIKALTDIGFEVGVNLEPLDMEKYRKRANVYGGSVYVDTTLLLGILELGNFLNSIKRDLEEFYRSVGVHSLVQTESGMVKIPSKNSKIVFKFKKTQNYSPLTFLKNDFFVMPTESLTPLVGSSSQLLRNRQETVFPSRSSKSLTNFRDNEVRKVTDIYGAQEILTRCIYDLQDINDYLNKSKQDAYTVYSTKELTESQKFQEVTSLIPDLSKSKCCCPECIADMENVGDECQQDQVIICIKGCNENEDDVQIIIRQCPECKAKEQQPTLQTPDTTTTRSPSPLKNTEEVRWENLEPIRYQEPKRNQESNILHNVDSKGTPMCSDEEDDKTTETPLLIHQNISCSKIKLFETANLCLKTEDGQELMISLTITPKHLNSSTPKAISLTDIFSDSDNLTKQYPLEQKPITYFVPDRYVPLYRTKVCSSLDFDVSLAESRIRDKRIKNQNNGIVVQLQEIGPDQLLRACRPAKCCRKAVLDEKMKKCLPYAPSVRSLPLDEDDLEVINQSLQMSLQKVKNSINLKKEFKHVVNNVWCLFVDQEERVLKILIKRKLDYCINLLNDLKESTYNVYYFGVNHKNGNIGKKESIGSIFVPLEMPDKKHVRRSKIPIYRPLKLPARKSLSHLKKLPKSITLIPKRRKKKEFYLPRSRSEISVKADLGLSEDTSKVILNYFSKMLYEMIKRQSEDKLKNACVATSIPSIKEIYIKSMFVGKTISLQTSRCIWRDTKICQTPSSTFSMQMEPLDFEKRMIFNKKKLNESNATFDEMRNIMVFFQRSSQSFNSELVTLSDSLMKLKETLEKYEDIKKGLPKETQVNPVEYFVYQQTCACDRLIGKKPSMLQKLLSKSKDFFSSTFSKRCQNCGCSLSKCQYDGSGRSCSCPKRQRFYQKQSSKFTKLFSRSSSSTGSLMALRKKLSGLSTCKCATKQQDGSWESNKVELKEKSTKDSGTQKCECPQCKSFLADGTCCCSHCIGCRDKSFNVTPQNEHVSVGTDPSKSNMHKLAKQEHVETFDLNSDQTPPSPTYFFMTPPSTLFNLRGGADSSGNPLESYQQLFHLLQLINN</sequence>
<dbReference type="Proteomes" id="UP001566132">
    <property type="component" value="Unassembled WGS sequence"/>
</dbReference>
<protein>
    <submittedName>
        <fullName evidence="1">Uncharacterized protein</fullName>
    </submittedName>
</protein>
<evidence type="ECO:0000313" key="1">
    <source>
        <dbReference type="EMBL" id="KAL1500944.1"/>
    </source>
</evidence>
<keyword evidence="2" id="KW-1185">Reference proteome</keyword>
<proteinExistence type="predicted"/>
<accession>A0ABD1EQ94</accession>
<organism evidence="1 2">
    <name type="scientific">Hypothenemus hampei</name>
    <name type="common">Coffee berry borer</name>
    <dbReference type="NCBI Taxonomy" id="57062"/>
    <lineage>
        <taxon>Eukaryota</taxon>
        <taxon>Metazoa</taxon>
        <taxon>Ecdysozoa</taxon>
        <taxon>Arthropoda</taxon>
        <taxon>Hexapoda</taxon>
        <taxon>Insecta</taxon>
        <taxon>Pterygota</taxon>
        <taxon>Neoptera</taxon>
        <taxon>Endopterygota</taxon>
        <taxon>Coleoptera</taxon>
        <taxon>Polyphaga</taxon>
        <taxon>Cucujiformia</taxon>
        <taxon>Curculionidae</taxon>
        <taxon>Scolytinae</taxon>
        <taxon>Hypothenemus</taxon>
    </lineage>
</organism>
<dbReference type="EMBL" id="JBDJPC010000005">
    <property type="protein sequence ID" value="KAL1500944.1"/>
    <property type="molecule type" value="Genomic_DNA"/>
</dbReference>
<comment type="caution">
    <text evidence="1">The sequence shown here is derived from an EMBL/GenBank/DDBJ whole genome shotgun (WGS) entry which is preliminary data.</text>
</comment>